<keyword evidence="2" id="KW-1185">Reference proteome</keyword>
<dbReference type="AlphaFoldDB" id="A0A098G3X7"/>
<dbReference type="KEGG" id="lfa:LFA_4007"/>
<evidence type="ECO:0000313" key="2">
    <source>
        <dbReference type="Proteomes" id="UP000032430"/>
    </source>
</evidence>
<dbReference type="EMBL" id="LN614827">
    <property type="protein sequence ID" value="CEG56190.1"/>
    <property type="molecule type" value="Genomic_DNA"/>
</dbReference>
<reference evidence="2" key="1">
    <citation type="submission" date="2014-09" db="EMBL/GenBank/DDBJ databases">
        <authorList>
            <person name="Gomez-Valero L."/>
        </authorList>
    </citation>
    <scope>NUCLEOTIDE SEQUENCE [LARGE SCALE GENOMIC DNA]</scope>
    <source>
        <strain evidence="2">ATCC700992</strain>
    </source>
</reference>
<dbReference type="HOGENOM" id="CLU_2916932_0_0_6"/>
<sequence length="61" mass="6999">MVAISKHPSRQKSCVYALRRRKKNASSAPTGWRDAWTLISLSETDVKLRIEMKVTIRLSLN</sequence>
<organism evidence="1 2">
    <name type="scientific">Legionella fallonii LLAP-10</name>
    <dbReference type="NCBI Taxonomy" id="1212491"/>
    <lineage>
        <taxon>Bacteria</taxon>
        <taxon>Pseudomonadati</taxon>
        <taxon>Pseudomonadota</taxon>
        <taxon>Gammaproteobacteria</taxon>
        <taxon>Legionellales</taxon>
        <taxon>Legionellaceae</taxon>
        <taxon>Legionella</taxon>
    </lineage>
</organism>
<proteinExistence type="predicted"/>
<protein>
    <submittedName>
        <fullName evidence="1">Uncharacterized protein</fullName>
    </submittedName>
</protein>
<dbReference type="Proteomes" id="UP000032430">
    <property type="component" value="Chromosome I"/>
</dbReference>
<evidence type="ECO:0000313" key="1">
    <source>
        <dbReference type="EMBL" id="CEG56190.1"/>
    </source>
</evidence>
<gene>
    <name evidence="1" type="ORF">LFA_4007</name>
</gene>
<name>A0A098G3X7_9GAMM</name>
<accession>A0A098G3X7</accession>